<name>A0ABY6Z772_9BACL</name>
<gene>
    <name evidence="1" type="ORF">NZD86_09190</name>
</gene>
<evidence type="ECO:0000313" key="1">
    <source>
        <dbReference type="EMBL" id="WAH38634.1"/>
    </source>
</evidence>
<protein>
    <submittedName>
        <fullName evidence="1">Uncharacterized protein</fullName>
    </submittedName>
</protein>
<dbReference type="EMBL" id="CP104064">
    <property type="protein sequence ID" value="WAH38634.1"/>
    <property type="molecule type" value="Genomic_DNA"/>
</dbReference>
<sequence>MKQAYVLYLSPDVQYDPIIRLRRGEINEAINIDIDTQTEHLLRHPMSTHRYLTPIAYNTEKWIIDDLKEKLIHDGIDNGAIVIDLLHLETLQYNEQTGRYYL</sequence>
<reference evidence="1" key="1">
    <citation type="submission" date="2022-08" db="EMBL/GenBank/DDBJ databases">
        <title>Alicyclobacillus dauci DSM2870, complete genome.</title>
        <authorList>
            <person name="Wang Q."/>
            <person name="Cai R."/>
            <person name="Wang Z."/>
        </authorList>
    </citation>
    <scope>NUCLEOTIDE SEQUENCE</scope>
    <source>
        <strain evidence="1">DSM 28700</strain>
    </source>
</reference>
<dbReference type="RefSeq" id="WP_268046222.1">
    <property type="nucleotide sequence ID" value="NZ_CP104064.1"/>
</dbReference>
<dbReference type="Proteomes" id="UP001164803">
    <property type="component" value="Chromosome"/>
</dbReference>
<organism evidence="1 2">
    <name type="scientific">Alicyclobacillus dauci</name>
    <dbReference type="NCBI Taxonomy" id="1475485"/>
    <lineage>
        <taxon>Bacteria</taxon>
        <taxon>Bacillati</taxon>
        <taxon>Bacillota</taxon>
        <taxon>Bacilli</taxon>
        <taxon>Bacillales</taxon>
        <taxon>Alicyclobacillaceae</taxon>
        <taxon>Alicyclobacillus</taxon>
    </lineage>
</organism>
<proteinExistence type="predicted"/>
<keyword evidence="2" id="KW-1185">Reference proteome</keyword>
<accession>A0ABY6Z772</accession>
<evidence type="ECO:0000313" key="2">
    <source>
        <dbReference type="Proteomes" id="UP001164803"/>
    </source>
</evidence>